<gene>
    <name evidence="2" type="ORF">OCS65_05560</name>
</gene>
<dbReference type="Pfam" id="PF00583">
    <property type="entry name" value="Acetyltransf_1"/>
    <property type="match status" value="1"/>
</dbReference>
<dbReference type="AlphaFoldDB" id="A0AA46PX22"/>
<dbReference type="SUPFAM" id="SSF55729">
    <property type="entry name" value="Acyl-CoA N-acyltransferases (Nat)"/>
    <property type="match status" value="1"/>
</dbReference>
<dbReference type="InterPro" id="IPR000182">
    <property type="entry name" value="GNAT_dom"/>
</dbReference>
<keyword evidence="2" id="KW-0012">Acyltransferase</keyword>
<sequence>MTANDLVLRGTTAADLDATAQLHIEQLPVGFFPALGPRFMRRWHRTFLDSPHAVAFVAVRRCDSGEDVCAFLFGSTDESAHMRAVLAERRCMLALASTAALSLLHHPPLAVRFLRTRAGPWTRRLLRTITSRPAAHSAQIDPVPVALLAAVAVRPPLQGSGVGACLVELFLTHAHERGAATAELLTSAGPDGAGAFYEHLGWSPVREHLTRDGVAVRSYRHPVVPPARPGSFCDRCGTDP</sequence>
<reference evidence="2" key="1">
    <citation type="submission" date="2022-09" db="EMBL/GenBank/DDBJ databases">
        <title>The genome sequence of Rhodococcus aetherivorans N1.</title>
        <authorList>
            <person name="Jiang W."/>
        </authorList>
    </citation>
    <scope>NUCLEOTIDE SEQUENCE</scope>
    <source>
        <strain evidence="2">N1</strain>
    </source>
</reference>
<dbReference type="CDD" id="cd04301">
    <property type="entry name" value="NAT_SF"/>
    <property type="match status" value="1"/>
</dbReference>
<evidence type="ECO:0000259" key="1">
    <source>
        <dbReference type="PROSITE" id="PS51186"/>
    </source>
</evidence>
<dbReference type="PROSITE" id="PS51186">
    <property type="entry name" value="GNAT"/>
    <property type="match status" value="1"/>
</dbReference>
<dbReference type="GeneID" id="83619863"/>
<organism evidence="2 3">
    <name type="scientific">Rhodococcus aetherivorans</name>
    <dbReference type="NCBI Taxonomy" id="191292"/>
    <lineage>
        <taxon>Bacteria</taxon>
        <taxon>Bacillati</taxon>
        <taxon>Actinomycetota</taxon>
        <taxon>Actinomycetes</taxon>
        <taxon>Mycobacteriales</taxon>
        <taxon>Nocardiaceae</taxon>
        <taxon>Rhodococcus</taxon>
    </lineage>
</organism>
<accession>A0AA46PX22</accession>
<dbReference type="EMBL" id="CP106982">
    <property type="protein sequence ID" value="UYF95231.1"/>
    <property type="molecule type" value="Genomic_DNA"/>
</dbReference>
<proteinExistence type="predicted"/>
<dbReference type="RefSeq" id="WP_263509111.1">
    <property type="nucleotide sequence ID" value="NZ_CP106982.1"/>
</dbReference>
<dbReference type="GO" id="GO:0016747">
    <property type="term" value="F:acyltransferase activity, transferring groups other than amino-acyl groups"/>
    <property type="evidence" value="ECO:0007669"/>
    <property type="project" value="InterPro"/>
</dbReference>
<protein>
    <submittedName>
        <fullName evidence="2">GNAT family N-acetyltransferase</fullName>
        <ecNumber evidence="2">2.3.1.-</ecNumber>
    </submittedName>
</protein>
<evidence type="ECO:0000313" key="3">
    <source>
        <dbReference type="Proteomes" id="UP001163947"/>
    </source>
</evidence>
<dbReference type="InterPro" id="IPR016181">
    <property type="entry name" value="Acyl_CoA_acyltransferase"/>
</dbReference>
<feature type="domain" description="N-acetyltransferase" evidence="1">
    <location>
        <begin position="80"/>
        <end position="231"/>
    </location>
</feature>
<keyword evidence="2" id="KW-0808">Transferase</keyword>
<dbReference type="EC" id="2.3.1.-" evidence="2"/>
<evidence type="ECO:0000313" key="2">
    <source>
        <dbReference type="EMBL" id="UYF95231.1"/>
    </source>
</evidence>
<dbReference type="Gene3D" id="3.40.630.30">
    <property type="match status" value="1"/>
</dbReference>
<name>A0AA46PX22_9NOCA</name>
<dbReference type="Proteomes" id="UP001163947">
    <property type="component" value="Chromosome"/>
</dbReference>